<feature type="non-terminal residue" evidence="1">
    <location>
        <position position="1"/>
    </location>
</feature>
<dbReference type="OrthoDB" id="3365698at2759"/>
<dbReference type="InterPro" id="IPR032675">
    <property type="entry name" value="LRR_dom_sf"/>
</dbReference>
<protein>
    <recommendedName>
        <fullName evidence="3">F-box domain-containing protein</fullName>
    </recommendedName>
</protein>
<reference evidence="1" key="2">
    <citation type="submission" date="2021-10" db="EMBL/GenBank/DDBJ databases">
        <title>Phylogenomics reveals ancestral predisposition of the termite-cultivated fungus Termitomyces towards a domesticated lifestyle.</title>
        <authorList>
            <person name="Auxier B."/>
            <person name="Grum-Grzhimaylo A."/>
            <person name="Cardenas M.E."/>
            <person name="Lodge J.D."/>
            <person name="Laessoe T."/>
            <person name="Pedersen O."/>
            <person name="Smith M.E."/>
            <person name="Kuyper T.W."/>
            <person name="Franco-Molano E.A."/>
            <person name="Baroni T.J."/>
            <person name="Aanen D.K."/>
        </authorList>
    </citation>
    <scope>NUCLEOTIDE SEQUENCE</scope>
    <source>
        <strain evidence="1">AP01</strain>
        <tissue evidence="1">Mycelium</tissue>
    </source>
</reference>
<evidence type="ECO:0008006" key="3">
    <source>
        <dbReference type="Google" id="ProtNLM"/>
    </source>
</evidence>
<organism evidence="1 2">
    <name type="scientific">Asterophora parasitica</name>
    <dbReference type="NCBI Taxonomy" id="117018"/>
    <lineage>
        <taxon>Eukaryota</taxon>
        <taxon>Fungi</taxon>
        <taxon>Dikarya</taxon>
        <taxon>Basidiomycota</taxon>
        <taxon>Agaricomycotina</taxon>
        <taxon>Agaricomycetes</taxon>
        <taxon>Agaricomycetidae</taxon>
        <taxon>Agaricales</taxon>
        <taxon>Tricholomatineae</taxon>
        <taxon>Lyophyllaceae</taxon>
        <taxon>Asterophora</taxon>
    </lineage>
</organism>
<comment type="caution">
    <text evidence="1">The sequence shown here is derived from an EMBL/GenBank/DDBJ whole genome shotgun (WGS) entry which is preliminary data.</text>
</comment>
<evidence type="ECO:0000313" key="1">
    <source>
        <dbReference type="EMBL" id="KAG5640311.1"/>
    </source>
</evidence>
<reference evidence="1" key="1">
    <citation type="submission" date="2020-07" db="EMBL/GenBank/DDBJ databases">
        <authorList>
            <person name="Nieuwenhuis M."/>
            <person name="Van De Peppel L.J.J."/>
        </authorList>
    </citation>
    <scope>NUCLEOTIDE SEQUENCE</scope>
    <source>
        <strain evidence="1">AP01</strain>
        <tissue evidence="1">Mycelium</tissue>
    </source>
</reference>
<proteinExistence type="predicted"/>
<dbReference type="Proteomes" id="UP000775547">
    <property type="component" value="Unassembled WGS sequence"/>
</dbReference>
<accession>A0A9P7FZT5</accession>
<keyword evidence="2" id="KW-1185">Reference proteome</keyword>
<dbReference type="EMBL" id="JABCKV010000867">
    <property type="protein sequence ID" value="KAG5640311.1"/>
    <property type="molecule type" value="Genomic_DNA"/>
</dbReference>
<dbReference type="Gene3D" id="1.20.1280.50">
    <property type="match status" value="1"/>
</dbReference>
<dbReference type="AlphaFoldDB" id="A0A9P7FZT5"/>
<gene>
    <name evidence="1" type="ORF">DXG03_009262</name>
</gene>
<dbReference type="PANTHER" id="PTHR16134:SF119">
    <property type="entry name" value="AT02038P-RELATED"/>
    <property type="match status" value="1"/>
</dbReference>
<dbReference type="PANTHER" id="PTHR16134">
    <property type="entry name" value="F-BOX/TPR REPEAT PROTEIN POF3"/>
    <property type="match status" value="1"/>
</dbReference>
<evidence type="ECO:0000313" key="2">
    <source>
        <dbReference type="Proteomes" id="UP000775547"/>
    </source>
</evidence>
<sequence>IGHAAITNTEILSAEERQRCKVLLSNAEVALFGLDRIIAGFLAQRKSQEVRILKYRTALAPHKRLPVEVLGEIFAYFIPDLPSQPCRADAYATHAAWILGQVCSLWRQISRNDPKLWSTVSLDISKSSVRLRELIPSVVTRFVDLRYNVFDSYRVSSSPPSPSSTSNIISVFHGVQNVNLCLYSHQLDTLWQNVDAHPGAFSTLEELAIFVKPSTSDYTPCLAEIKPFRQACNLQRLTIDYSRSEYGSLLLSLDIPWQQITSLNIRNVVGLRADTILRHLAQCTALEVLAVTFTDPADDGDTALISRVFRSLQRLRSIELRTHNLNETVDIAAVNNSHLAILHVMEMDVCTRLVRLDLRYAGIHDATVIYTVLQRCIHLVAFSSNVPRDFSRPVTIARDISLLQLKTLRVRHVEDPWIFQCILAPSLTCLDTSADEDCGAISAIHHMIVSSGCSLHEFSYSWPRGMYTRHPAGVCELLREIPTVRRVQITNVLISTDIFELFAQGVLLPHVEKLTFSVAVSMQLVRWLETRMEWELRCHGQRKLREFTRKDLRGEVEDDADALVHWTDLAKRYKLKSTCEY</sequence>
<dbReference type="Gene3D" id="3.80.10.10">
    <property type="entry name" value="Ribonuclease Inhibitor"/>
    <property type="match status" value="1"/>
</dbReference>
<dbReference type="SUPFAM" id="SSF52047">
    <property type="entry name" value="RNI-like"/>
    <property type="match status" value="1"/>
</dbReference>
<name>A0A9P7FZT5_9AGAR</name>